<proteinExistence type="predicted"/>
<dbReference type="GO" id="GO:0016810">
    <property type="term" value="F:hydrolase activity, acting on carbon-nitrogen (but not peptide) bonds"/>
    <property type="evidence" value="ECO:0007669"/>
    <property type="project" value="InterPro"/>
</dbReference>
<dbReference type="CDD" id="cd01300">
    <property type="entry name" value="YtcJ_like"/>
    <property type="match status" value="1"/>
</dbReference>
<dbReference type="InterPro" id="IPR011059">
    <property type="entry name" value="Metal-dep_hydrolase_composite"/>
</dbReference>
<sequence>MTCRLLVLYLLAENLSHGAGNAIFHSVRSRAGATIRKTNVQGVCMKRTLAPLGLATLTALSSIPALAALPADRIFYGDHIITMDPDQPAAEAVAIRGDKIVYVGDRSAAAELLGEQTKIVELGDRALIPGLIDSHGHVTMQARLIDYVNASSPPVGPVENIQDIQQLLRDRLASNPPAEGQWLMAYGYDDSLLAEKRHPTRADLDKVSTDVPIYMMHVSGHLGTANSAALEAAGIDENTPDPQGGVFRRIAGTNIPNGVVEEAATHTLMMPQFLASSGDTEKFKGQMLKAIDYFASFGITTIQDGASNMGDVAVLREMAANGDIEADIVMVPVARDLDVAEVARLKAEGYQGGVRIGGVKFVLDGSPQGRTAWTTEPYDENPEGVEGPYTAYPTVKPVDFKTQADELLHLGIPIYMHGNGDAAIDLAMNAVEEAFEGETLPDHRSVIIHAQVMRPDQVDRAKELDMVPSFYSAHSFFWGDWHRESFGDERAFHISPAKSALEKGVHFTIHNDTPVVPPDMMRLMWIAVNRETRHGVTLGADERLSPFDALYAMTQAGAYQYFEEDLKGSLTVGKQADLVVLGEDPLEAEPSSIKDIPVLETIARGKTIYLNSAGS</sequence>
<dbReference type="Proteomes" id="UP000321933">
    <property type="component" value="Unassembled WGS sequence"/>
</dbReference>
<gene>
    <name evidence="2" type="ORF">FVW59_10660</name>
</gene>
<dbReference type="SUPFAM" id="SSF51338">
    <property type="entry name" value="Composite domain of metallo-dependent hydrolases"/>
    <property type="match status" value="1"/>
</dbReference>
<dbReference type="PANTHER" id="PTHR22642">
    <property type="entry name" value="IMIDAZOLONEPROPIONASE"/>
    <property type="match status" value="1"/>
</dbReference>
<evidence type="ECO:0000313" key="3">
    <source>
        <dbReference type="Proteomes" id="UP000321933"/>
    </source>
</evidence>
<dbReference type="OrthoDB" id="5734927at2"/>
<accession>A0A5C8ZVM8</accession>
<evidence type="ECO:0000313" key="2">
    <source>
        <dbReference type="EMBL" id="TXS91620.1"/>
    </source>
</evidence>
<reference evidence="2 3" key="1">
    <citation type="submission" date="2019-08" db="EMBL/GenBank/DDBJ databases">
        <title>Parahaliea maris sp. nov., isolated from the surface seawater.</title>
        <authorList>
            <person name="Liu Y."/>
        </authorList>
    </citation>
    <scope>NUCLEOTIDE SEQUENCE [LARGE SCALE GENOMIC DNA]</scope>
    <source>
        <strain evidence="2 3">S2-26</strain>
    </source>
</reference>
<dbReference type="AlphaFoldDB" id="A0A5C8ZVM8"/>
<organism evidence="2 3">
    <name type="scientific">Parahaliea aestuarii</name>
    <dbReference type="NCBI Taxonomy" id="1852021"/>
    <lineage>
        <taxon>Bacteria</taxon>
        <taxon>Pseudomonadati</taxon>
        <taxon>Pseudomonadota</taxon>
        <taxon>Gammaproteobacteria</taxon>
        <taxon>Cellvibrionales</taxon>
        <taxon>Halieaceae</taxon>
        <taxon>Parahaliea</taxon>
    </lineage>
</organism>
<dbReference type="Gene3D" id="3.20.20.140">
    <property type="entry name" value="Metal-dependent hydrolases"/>
    <property type="match status" value="1"/>
</dbReference>
<dbReference type="InterPro" id="IPR013108">
    <property type="entry name" value="Amidohydro_3"/>
</dbReference>
<comment type="caution">
    <text evidence="2">The sequence shown here is derived from an EMBL/GenBank/DDBJ whole genome shotgun (WGS) entry which is preliminary data.</text>
</comment>
<dbReference type="EMBL" id="VRYZ01000004">
    <property type="protein sequence ID" value="TXS91620.1"/>
    <property type="molecule type" value="Genomic_DNA"/>
</dbReference>
<keyword evidence="2" id="KW-0378">Hydrolase</keyword>
<evidence type="ECO:0000259" key="1">
    <source>
        <dbReference type="Pfam" id="PF07969"/>
    </source>
</evidence>
<dbReference type="InterPro" id="IPR032466">
    <property type="entry name" value="Metal_Hydrolase"/>
</dbReference>
<feature type="domain" description="Amidohydrolase 3" evidence="1">
    <location>
        <begin position="119"/>
        <end position="609"/>
    </location>
</feature>
<dbReference type="SUPFAM" id="SSF51556">
    <property type="entry name" value="Metallo-dependent hydrolases"/>
    <property type="match status" value="1"/>
</dbReference>
<dbReference type="Pfam" id="PF07969">
    <property type="entry name" value="Amidohydro_3"/>
    <property type="match status" value="1"/>
</dbReference>
<dbReference type="Gene3D" id="3.10.310.70">
    <property type="match status" value="1"/>
</dbReference>
<dbReference type="Gene3D" id="2.30.40.10">
    <property type="entry name" value="Urease, subunit C, domain 1"/>
    <property type="match status" value="1"/>
</dbReference>
<dbReference type="InterPro" id="IPR033932">
    <property type="entry name" value="YtcJ-like"/>
</dbReference>
<dbReference type="PANTHER" id="PTHR22642:SF2">
    <property type="entry name" value="PROTEIN LONG AFTER FAR-RED 3"/>
    <property type="match status" value="1"/>
</dbReference>
<protein>
    <submittedName>
        <fullName evidence="2">Amidohydrolase</fullName>
    </submittedName>
</protein>
<keyword evidence="3" id="KW-1185">Reference proteome</keyword>
<name>A0A5C8ZVM8_9GAMM</name>